<dbReference type="EMBL" id="DYUC01000100">
    <property type="protein sequence ID" value="HJG87357.1"/>
    <property type="molecule type" value="Genomic_DNA"/>
</dbReference>
<dbReference type="InterPro" id="IPR051016">
    <property type="entry name" value="Diverse_Substrate_AcTransf"/>
</dbReference>
<dbReference type="RefSeq" id="WP_294535831.1">
    <property type="nucleotide sequence ID" value="NZ_DYUC01000100.1"/>
</dbReference>
<dbReference type="InterPro" id="IPR000182">
    <property type="entry name" value="GNAT_dom"/>
</dbReference>
<reference evidence="4" key="2">
    <citation type="submission" date="2021-09" db="EMBL/GenBank/DDBJ databases">
        <authorList>
            <person name="Gilroy R."/>
        </authorList>
    </citation>
    <scope>NUCLEOTIDE SEQUENCE</scope>
    <source>
        <strain evidence="4">CHK179-5677</strain>
    </source>
</reference>
<proteinExistence type="predicted"/>
<keyword evidence="2" id="KW-0012">Acyltransferase</keyword>
<dbReference type="Pfam" id="PF00583">
    <property type="entry name" value="Acetyltransf_1"/>
    <property type="match status" value="1"/>
</dbReference>
<dbReference type="GO" id="GO:0008080">
    <property type="term" value="F:N-acetyltransferase activity"/>
    <property type="evidence" value="ECO:0007669"/>
    <property type="project" value="TreeGrafter"/>
</dbReference>
<evidence type="ECO:0000256" key="2">
    <source>
        <dbReference type="ARBA" id="ARBA00023315"/>
    </source>
</evidence>
<dbReference type="PROSITE" id="PS51186">
    <property type="entry name" value="GNAT"/>
    <property type="match status" value="1"/>
</dbReference>
<evidence type="ECO:0000313" key="4">
    <source>
        <dbReference type="EMBL" id="HJG87357.1"/>
    </source>
</evidence>
<reference evidence="4" key="1">
    <citation type="journal article" date="2021" name="PeerJ">
        <title>Extensive microbial diversity within the chicken gut microbiome revealed by metagenomics and culture.</title>
        <authorList>
            <person name="Gilroy R."/>
            <person name="Ravi A."/>
            <person name="Getino M."/>
            <person name="Pursley I."/>
            <person name="Horton D.L."/>
            <person name="Alikhan N.F."/>
            <person name="Baker D."/>
            <person name="Gharbi K."/>
            <person name="Hall N."/>
            <person name="Watson M."/>
            <person name="Adriaenssens E.M."/>
            <person name="Foster-Nyarko E."/>
            <person name="Jarju S."/>
            <person name="Secka A."/>
            <person name="Antonio M."/>
            <person name="Oren A."/>
            <person name="Chaudhuri R.R."/>
            <person name="La Ragione R."/>
            <person name="Hildebrand F."/>
            <person name="Pallen M.J."/>
        </authorList>
    </citation>
    <scope>NUCLEOTIDE SEQUENCE</scope>
    <source>
        <strain evidence="4">CHK179-5677</strain>
    </source>
</reference>
<organism evidence="4 5">
    <name type="scientific">Pseudoflavonifractor capillosus</name>
    <dbReference type="NCBI Taxonomy" id="106588"/>
    <lineage>
        <taxon>Bacteria</taxon>
        <taxon>Bacillati</taxon>
        <taxon>Bacillota</taxon>
        <taxon>Clostridia</taxon>
        <taxon>Eubacteriales</taxon>
        <taxon>Oscillospiraceae</taxon>
        <taxon>Pseudoflavonifractor</taxon>
    </lineage>
</organism>
<dbReference type="PANTHER" id="PTHR10545">
    <property type="entry name" value="DIAMINE N-ACETYLTRANSFERASE"/>
    <property type="match status" value="1"/>
</dbReference>
<dbReference type="SUPFAM" id="SSF55729">
    <property type="entry name" value="Acyl-CoA N-acyltransferases (Nat)"/>
    <property type="match status" value="1"/>
</dbReference>
<sequence>MLTIRPMASGDRDAVMAMVTDFYHSPAVEHQVDPAILERAFWDAVDPAQPLIEGLLLLEEDAPVGYCYLTWGYASEMGGKVLIFDELYFKDSCRGKGYGSQVFRRVMAEHPECRRFRLEVTGANEGAARLYERLGFRFLQYNQMVLDAE</sequence>
<feature type="domain" description="N-acetyltransferase" evidence="3">
    <location>
        <begin position="2"/>
        <end position="149"/>
    </location>
</feature>
<protein>
    <submittedName>
        <fullName evidence="4">GNAT family N-acetyltransferase</fullName>
    </submittedName>
</protein>
<evidence type="ECO:0000256" key="1">
    <source>
        <dbReference type="ARBA" id="ARBA00022679"/>
    </source>
</evidence>
<evidence type="ECO:0000313" key="5">
    <source>
        <dbReference type="Proteomes" id="UP000760668"/>
    </source>
</evidence>
<dbReference type="PANTHER" id="PTHR10545:SF29">
    <property type="entry name" value="GH14572P-RELATED"/>
    <property type="match status" value="1"/>
</dbReference>
<dbReference type="CDD" id="cd04301">
    <property type="entry name" value="NAT_SF"/>
    <property type="match status" value="1"/>
</dbReference>
<name>A0A921MN88_9FIRM</name>
<comment type="caution">
    <text evidence="4">The sequence shown here is derived from an EMBL/GenBank/DDBJ whole genome shotgun (WGS) entry which is preliminary data.</text>
</comment>
<dbReference type="Gene3D" id="3.40.630.30">
    <property type="match status" value="1"/>
</dbReference>
<dbReference type="InterPro" id="IPR016181">
    <property type="entry name" value="Acyl_CoA_acyltransferase"/>
</dbReference>
<dbReference type="AlphaFoldDB" id="A0A921MN88"/>
<dbReference type="Proteomes" id="UP000760668">
    <property type="component" value="Unassembled WGS sequence"/>
</dbReference>
<accession>A0A921MN88</accession>
<gene>
    <name evidence="4" type="ORF">K8V01_10100</name>
</gene>
<evidence type="ECO:0000259" key="3">
    <source>
        <dbReference type="PROSITE" id="PS51186"/>
    </source>
</evidence>
<keyword evidence="1" id="KW-0808">Transferase</keyword>